<comment type="caution">
    <text evidence="7">The sequence shown here is derived from an EMBL/GenBank/DDBJ whole genome shotgun (WGS) entry which is preliminary data.</text>
</comment>
<dbReference type="AlphaFoldDB" id="A0AAU9SGD9"/>
<sequence>MNRIASMPRPYLFPGFRFHPTDEELIVCYMKKKVASPSNAPLSIIANIDLHKFNPWELPDSRIRYWKSTGTDKSILNSGGLQRIGIKKALIFYEGKPPKGMKTEWVMQSQASGIYEGPWDEEAIPPTRDASFKLKRTIFLVENFRCHQARGSRLHLLATTWRTPAFFKSVTLQTLLEVLAGLTPWRAQMGLEPPTLSVSEMGIEFLECTSLLLLRVVEI</sequence>
<protein>
    <recommendedName>
        <fullName evidence="6">NAC domain-containing protein</fullName>
    </recommendedName>
</protein>
<evidence type="ECO:0000259" key="6">
    <source>
        <dbReference type="PROSITE" id="PS51005"/>
    </source>
</evidence>
<dbReference type="PANTHER" id="PTHR31744:SF233">
    <property type="entry name" value="NAC DOMAIN-CONTAINING PROTEIN 72-LIKE"/>
    <property type="match status" value="1"/>
</dbReference>
<gene>
    <name evidence="7" type="ORF">TAV2_LOCUS15089</name>
</gene>
<dbReference type="PANTHER" id="PTHR31744">
    <property type="entry name" value="PROTEIN CUP-SHAPED COTYLEDON 2-RELATED"/>
    <property type="match status" value="1"/>
</dbReference>
<dbReference type="GO" id="GO:0006355">
    <property type="term" value="P:regulation of DNA-templated transcription"/>
    <property type="evidence" value="ECO:0007669"/>
    <property type="project" value="InterPro"/>
</dbReference>
<dbReference type="Proteomes" id="UP000836841">
    <property type="component" value="Unassembled WGS sequence"/>
</dbReference>
<evidence type="ECO:0000256" key="1">
    <source>
        <dbReference type="ARBA" id="ARBA00004123"/>
    </source>
</evidence>
<dbReference type="InterPro" id="IPR003441">
    <property type="entry name" value="NAC-dom"/>
</dbReference>
<dbReference type="InterPro" id="IPR036093">
    <property type="entry name" value="NAC_dom_sf"/>
</dbReference>
<dbReference type="Gene3D" id="2.170.150.80">
    <property type="entry name" value="NAC domain"/>
    <property type="match status" value="2"/>
</dbReference>
<reference evidence="7 8" key="1">
    <citation type="submission" date="2022-03" db="EMBL/GenBank/DDBJ databases">
        <authorList>
            <person name="Nunn A."/>
            <person name="Chopra R."/>
            <person name="Nunn A."/>
            <person name="Contreras Garrido A."/>
        </authorList>
    </citation>
    <scope>NUCLEOTIDE SEQUENCE [LARGE SCALE GENOMIC DNA]</scope>
</reference>
<name>A0AAU9SGD9_THLAR</name>
<feature type="domain" description="NAC" evidence="6">
    <location>
        <begin position="12"/>
        <end position="146"/>
    </location>
</feature>
<evidence type="ECO:0000256" key="4">
    <source>
        <dbReference type="ARBA" id="ARBA00023163"/>
    </source>
</evidence>
<dbReference type="EMBL" id="CAJVSB020000801">
    <property type="protein sequence ID" value="CAH2062628.1"/>
    <property type="molecule type" value="Genomic_DNA"/>
</dbReference>
<dbReference type="GO" id="GO:0003677">
    <property type="term" value="F:DNA binding"/>
    <property type="evidence" value="ECO:0007669"/>
    <property type="project" value="UniProtKB-KW"/>
</dbReference>
<keyword evidence="5" id="KW-0539">Nucleus</keyword>
<keyword evidence="8" id="KW-1185">Reference proteome</keyword>
<keyword evidence="3" id="KW-0238">DNA-binding</keyword>
<evidence type="ECO:0000256" key="2">
    <source>
        <dbReference type="ARBA" id="ARBA00023015"/>
    </source>
</evidence>
<keyword evidence="4" id="KW-0804">Transcription</keyword>
<accession>A0AAU9SGD9</accession>
<evidence type="ECO:0000313" key="7">
    <source>
        <dbReference type="EMBL" id="CAH2062628.1"/>
    </source>
</evidence>
<keyword evidence="2" id="KW-0805">Transcription regulation</keyword>
<comment type="subcellular location">
    <subcellularLocation>
        <location evidence="1">Nucleus</location>
    </subcellularLocation>
</comment>
<dbReference type="Pfam" id="PF02365">
    <property type="entry name" value="NAM"/>
    <property type="match status" value="2"/>
</dbReference>
<dbReference type="GO" id="GO:0005634">
    <property type="term" value="C:nucleus"/>
    <property type="evidence" value="ECO:0007669"/>
    <property type="project" value="UniProtKB-SubCell"/>
</dbReference>
<evidence type="ECO:0000313" key="8">
    <source>
        <dbReference type="Proteomes" id="UP000836841"/>
    </source>
</evidence>
<evidence type="ECO:0000256" key="5">
    <source>
        <dbReference type="ARBA" id="ARBA00023242"/>
    </source>
</evidence>
<proteinExistence type="predicted"/>
<organism evidence="7 8">
    <name type="scientific">Thlaspi arvense</name>
    <name type="common">Field penny-cress</name>
    <dbReference type="NCBI Taxonomy" id="13288"/>
    <lineage>
        <taxon>Eukaryota</taxon>
        <taxon>Viridiplantae</taxon>
        <taxon>Streptophyta</taxon>
        <taxon>Embryophyta</taxon>
        <taxon>Tracheophyta</taxon>
        <taxon>Spermatophyta</taxon>
        <taxon>Magnoliopsida</taxon>
        <taxon>eudicotyledons</taxon>
        <taxon>Gunneridae</taxon>
        <taxon>Pentapetalae</taxon>
        <taxon>rosids</taxon>
        <taxon>malvids</taxon>
        <taxon>Brassicales</taxon>
        <taxon>Brassicaceae</taxon>
        <taxon>Thlaspideae</taxon>
        <taxon>Thlaspi</taxon>
    </lineage>
</organism>
<evidence type="ECO:0000256" key="3">
    <source>
        <dbReference type="ARBA" id="ARBA00023125"/>
    </source>
</evidence>
<dbReference type="PROSITE" id="PS51005">
    <property type="entry name" value="NAC"/>
    <property type="match status" value="1"/>
</dbReference>
<dbReference type="SUPFAM" id="SSF101941">
    <property type="entry name" value="NAC domain"/>
    <property type="match status" value="1"/>
</dbReference>